<dbReference type="InterPro" id="IPR037401">
    <property type="entry name" value="SnoaL-like"/>
</dbReference>
<dbReference type="Pfam" id="PF13577">
    <property type="entry name" value="SnoaL_4"/>
    <property type="match status" value="1"/>
</dbReference>
<reference evidence="2 3" key="1">
    <citation type="journal article" date="2012" name="J. Bacteriol.">
        <title>Draft genome of Streptomyces tsukubaensis NRRL 18488, the producer of the clinically important immunosuppressant tacrolimus (FK506).</title>
        <authorList>
            <person name="Barreiro C."/>
            <person name="Prieto C."/>
            <person name="Sola-Landa A."/>
            <person name="Solera E."/>
            <person name="Martinez-Castro M."/>
            <person name="Perez-Redondo R."/>
            <person name="Garcia-Estrada C."/>
            <person name="Aparicio J.F."/>
            <person name="Fernandez-Martinez L.T."/>
            <person name="Santos-Aberturas J."/>
            <person name="Salehi-Najafabadi Z."/>
            <person name="Rodriguez-Garcia A."/>
            <person name="Tauch A."/>
            <person name="Martin J.F."/>
        </authorList>
    </citation>
    <scope>NUCLEOTIDE SEQUENCE [LARGE SCALE GENOMIC DNA]</scope>
    <source>
        <strain evidence="3">DSM 42081 / NBRC 108919 / NRRL 18488 / 9993</strain>
    </source>
</reference>
<dbReference type="Proteomes" id="UP000005940">
    <property type="component" value="Chromosome"/>
</dbReference>
<dbReference type="InterPro" id="IPR032710">
    <property type="entry name" value="NTF2-like_dom_sf"/>
</dbReference>
<sequence>MTAEPVGTARRTPRGQGFAALYAQAQQFYAHQMHILNTQATHATERWAGTFTEDAVLELPFLPGPVPARTGLAHYVRAGAERHRRAAGRLDHWVGRLDVRPRADGSLHTRCSALVHGGTPGPGGARVLYVCVMEDVLVATRGGWRTAHRRVTRDDLA</sequence>
<dbReference type="RefSeq" id="WP_006344620.1">
    <property type="nucleotide sequence ID" value="NZ_CP029159.1"/>
</dbReference>
<proteinExistence type="predicted"/>
<keyword evidence="3" id="KW-1185">Reference proteome</keyword>
<accession>I2NBX1</accession>
<dbReference type="EMBL" id="CP029159">
    <property type="protein sequence ID" value="QKM65865.1"/>
    <property type="molecule type" value="Genomic_DNA"/>
</dbReference>
<evidence type="ECO:0000313" key="2">
    <source>
        <dbReference type="EMBL" id="QKM65865.1"/>
    </source>
</evidence>
<dbReference type="CDD" id="cd00531">
    <property type="entry name" value="NTF2_like"/>
    <property type="match status" value="1"/>
</dbReference>
<gene>
    <name evidence="2" type="ORF">STSU_000525</name>
</gene>
<dbReference type="SUPFAM" id="SSF54427">
    <property type="entry name" value="NTF2-like"/>
    <property type="match status" value="1"/>
</dbReference>
<dbReference type="Gene3D" id="3.10.450.50">
    <property type="match status" value="1"/>
</dbReference>
<evidence type="ECO:0000313" key="3">
    <source>
        <dbReference type="Proteomes" id="UP000005940"/>
    </source>
</evidence>
<protein>
    <submittedName>
        <fullName evidence="2">Hydroxylacyl-CoA dehydrogenase</fullName>
    </submittedName>
</protein>
<organism evidence="2 3">
    <name type="scientific">Streptomyces tsukubensis (strain DSM 42081 / NBRC 108919 / NRRL 18488 / 9993)</name>
    <dbReference type="NCBI Taxonomy" id="1114943"/>
    <lineage>
        <taxon>Bacteria</taxon>
        <taxon>Bacillati</taxon>
        <taxon>Actinomycetota</taxon>
        <taxon>Actinomycetes</taxon>
        <taxon>Kitasatosporales</taxon>
        <taxon>Streptomycetaceae</taxon>
        <taxon>Streptomyces</taxon>
    </lineage>
</organism>
<feature type="domain" description="SnoaL-like" evidence="1">
    <location>
        <begin position="22"/>
        <end position="150"/>
    </location>
</feature>
<name>I2NBX1_STRT9</name>
<dbReference type="AlphaFoldDB" id="I2NBX1"/>
<evidence type="ECO:0000259" key="1">
    <source>
        <dbReference type="Pfam" id="PF13577"/>
    </source>
</evidence>